<evidence type="ECO:0000313" key="1">
    <source>
        <dbReference type="EMBL" id="CAG8767690.1"/>
    </source>
</evidence>
<dbReference type="EMBL" id="CAJVPZ010044524">
    <property type="protein sequence ID" value="CAG8767690.1"/>
    <property type="molecule type" value="Genomic_DNA"/>
</dbReference>
<dbReference type="Proteomes" id="UP000789396">
    <property type="component" value="Unassembled WGS sequence"/>
</dbReference>
<evidence type="ECO:0000313" key="2">
    <source>
        <dbReference type="Proteomes" id="UP000789396"/>
    </source>
</evidence>
<proteinExistence type="predicted"/>
<reference evidence="1" key="1">
    <citation type="submission" date="2021-06" db="EMBL/GenBank/DDBJ databases">
        <authorList>
            <person name="Kallberg Y."/>
            <person name="Tangrot J."/>
            <person name="Rosling A."/>
        </authorList>
    </citation>
    <scope>NUCLEOTIDE SEQUENCE</scope>
    <source>
        <strain evidence="1">IN212</strain>
    </source>
</reference>
<gene>
    <name evidence="1" type="ORF">RFULGI_LOCUS14821</name>
</gene>
<organism evidence="1 2">
    <name type="scientific">Racocetra fulgida</name>
    <dbReference type="NCBI Taxonomy" id="60492"/>
    <lineage>
        <taxon>Eukaryota</taxon>
        <taxon>Fungi</taxon>
        <taxon>Fungi incertae sedis</taxon>
        <taxon>Mucoromycota</taxon>
        <taxon>Glomeromycotina</taxon>
        <taxon>Glomeromycetes</taxon>
        <taxon>Diversisporales</taxon>
        <taxon>Gigasporaceae</taxon>
        <taxon>Racocetra</taxon>
    </lineage>
</organism>
<sequence length="65" mass="7518">MNLKGDSDFDHAYVEDQCYKNRICIGSCEKPDDGKNSISSIKRELINERSSEMRNDITKINVYDD</sequence>
<keyword evidence="2" id="KW-1185">Reference proteome</keyword>
<comment type="caution">
    <text evidence="1">The sequence shown here is derived from an EMBL/GenBank/DDBJ whole genome shotgun (WGS) entry which is preliminary data.</text>
</comment>
<protein>
    <submittedName>
        <fullName evidence="1">15876_t:CDS:1</fullName>
    </submittedName>
</protein>
<accession>A0A9N9NWR9</accession>
<feature type="non-terminal residue" evidence="1">
    <location>
        <position position="65"/>
    </location>
</feature>
<dbReference type="AlphaFoldDB" id="A0A9N9NWR9"/>
<name>A0A9N9NWR9_9GLOM</name>